<evidence type="ECO:0000256" key="1">
    <source>
        <dbReference type="SAM" id="SignalP"/>
    </source>
</evidence>
<gene>
    <name evidence="2" type="ORF">Cme02nite_34200</name>
</gene>
<dbReference type="RefSeq" id="WP_203671400.1">
    <property type="nucleotide sequence ID" value="NZ_BAAATT010000005.1"/>
</dbReference>
<feature type="chain" id="PRO_5035326264" description="WxL domain-containing protein" evidence="1">
    <location>
        <begin position="26"/>
        <end position="181"/>
    </location>
</feature>
<evidence type="ECO:0000313" key="2">
    <source>
        <dbReference type="EMBL" id="GIG15088.1"/>
    </source>
</evidence>
<evidence type="ECO:0000313" key="3">
    <source>
        <dbReference type="Proteomes" id="UP000660339"/>
    </source>
</evidence>
<keyword evidence="1" id="KW-0732">Signal</keyword>
<name>A0A8J3LBF2_9ACTN</name>
<dbReference type="EMBL" id="BONJ01000019">
    <property type="protein sequence ID" value="GIG15088.1"/>
    <property type="molecule type" value="Genomic_DNA"/>
</dbReference>
<keyword evidence="3" id="KW-1185">Reference proteome</keyword>
<reference evidence="2" key="1">
    <citation type="submission" date="2021-01" db="EMBL/GenBank/DDBJ databases">
        <title>Whole genome shotgun sequence of Catellatospora methionotrophica NBRC 14553.</title>
        <authorList>
            <person name="Komaki H."/>
            <person name="Tamura T."/>
        </authorList>
    </citation>
    <scope>NUCLEOTIDE SEQUENCE</scope>
    <source>
        <strain evidence="2">NBRC 14553</strain>
    </source>
</reference>
<feature type="signal peptide" evidence="1">
    <location>
        <begin position="1"/>
        <end position="25"/>
    </location>
</feature>
<dbReference type="Proteomes" id="UP000660339">
    <property type="component" value="Unassembled WGS sequence"/>
</dbReference>
<accession>A0A8J3LBF2</accession>
<comment type="caution">
    <text evidence="2">The sequence shown here is derived from an EMBL/GenBank/DDBJ whole genome shotgun (WGS) entry which is preliminary data.</text>
</comment>
<evidence type="ECO:0008006" key="4">
    <source>
        <dbReference type="Google" id="ProtNLM"/>
    </source>
</evidence>
<dbReference type="AlphaFoldDB" id="A0A8J3LBF2"/>
<protein>
    <recommendedName>
        <fullName evidence="4">WxL domain-containing protein</fullName>
    </recommendedName>
</protein>
<proteinExistence type="predicted"/>
<organism evidence="2 3">
    <name type="scientific">Catellatospora methionotrophica</name>
    <dbReference type="NCBI Taxonomy" id="121620"/>
    <lineage>
        <taxon>Bacteria</taxon>
        <taxon>Bacillati</taxon>
        <taxon>Actinomycetota</taxon>
        <taxon>Actinomycetes</taxon>
        <taxon>Micromonosporales</taxon>
        <taxon>Micromonosporaceae</taxon>
        <taxon>Catellatospora</taxon>
    </lineage>
</organism>
<sequence>MKKRLISLMLAAAATAVGLASPAAAAPGDTIVTLTVVGSGGLTISVPLASNLGTGSEGTTISGQMGPVVVLDLRALLTPAWTASVVSTAFTTGGAGPGETIPAANVKYWSGPATITLGTGTFTPGQINAAAAQVINVPRTAFSHTGGTGSNSATWNPTLVVAIPSDAVGGIYTGTVTHSVV</sequence>